<dbReference type="InterPro" id="IPR013324">
    <property type="entry name" value="RNA_pol_sigma_r3/r4-like"/>
</dbReference>
<comment type="caution">
    <text evidence="2">The sequence shown here is derived from an EMBL/GenBank/DDBJ whole genome shotgun (WGS) entry which is preliminary data.</text>
</comment>
<dbReference type="Gene3D" id="1.10.10.10">
    <property type="entry name" value="Winged helix-like DNA-binding domain superfamily/Winged helix DNA-binding domain"/>
    <property type="match status" value="1"/>
</dbReference>
<feature type="domain" description="RNA polymerase sigma factor 70 region 4 type 2" evidence="1">
    <location>
        <begin position="13"/>
        <end position="63"/>
    </location>
</feature>
<gene>
    <name evidence="2" type="ORF">ABC974_11655</name>
</gene>
<protein>
    <submittedName>
        <fullName evidence="2">Sigma factor-like helix-turn-helix DNA-binding protein</fullName>
    </submittedName>
</protein>
<reference evidence="2 3" key="1">
    <citation type="submission" date="2024-05" db="EMBL/GenBank/DDBJ databases">
        <authorList>
            <person name="Liu Q."/>
            <person name="Xin Y.-H."/>
        </authorList>
    </citation>
    <scope>NUCLEOTIDE SEQUENCE [LARGE SCALE GENOMIC DNA]</scope>
    <source>
        <strain evidence="2 3">CGMCC 1.10181</strain>
    </source>
</reference>
<evidence type="ECO:0000259" key="1">
    <source>
        <dbReference type="Pfam" id="PF08281"/>
    </source>
</evidence>
<dbReference type="Proteomes" id="UP001419910">
    <property type="component" value="Unassembled WGS sequence"/>
</dbReference>
<dbReference type="InterPro" id="IPR013249">
    <property type="entry name" value="RNA_pol_sigma70_r4_t2"/>
</dbReference>
<dbReference type="Pfam" id="PF08281">
    <property type="entry name" value="Sigma70_r4_2"/>
    <property type="match status" value="1"/>
</dbReference>
<dbReference type="EMBL" id="JBDIME010000008">
    <property type="protein sequence ID" value="MEN2790284.1"/>
    <property type="molecule type" value="Genomic_DNA"/>
</dbReference>
<sequence length="79" mass="8698">MKAAWPSPVEIARLRAAIVAMPEPRRSVYLLCARERLDYNAVAGRLGLTVREVERHLAEALVDLMAAADEDGEPTPSLQ</sequence>
<accession>A0ABU9Y3C1</accession>
<evidence type="ECO:0000313" key="2">
    <source>
        <dbReference type="EMBL" id="MEN2790284.1"/>
    </source>
</evidence>
<organism evidence="2 3">
    <name type="scientific">Sphingomonas oligophenolica</name>
    <dbReference type="NCBI Taxonomy" id="301154"/>
    <lineage>
        <taxon>Bacteria</taxon>
        <taxon>Pseudomonadati</taxon>
        <taxon>Pseudomonadota</taxon>
        <taxon>Alphaproteobacteria</taxon>
        <taxon>Sphingomonadales</taxon>
        <taxon>Sphingomonadaceae</taxon>
        <taxon>Sphingomonas</taxon>
    </lineage>
</organism>
<name>A0ABU9Y3C1_9SPHN</name>
<keyword evidence="3" id="KW-1185">Reference proteome</keyword>
<dbReference type="SUPFAM" id="SSF88659">
    <property type="entry name" value="Sigma3 and sigma4 domains of RNA polymerase sigma factors"/>
    <property type="match status" value="1"/>
</dbReference>
<dbReference type="RefSeq" id="WP_343889040.1">
    <property type="nucleotide sequence ID" value="NZ_BAAAEH010000016.1"/>
</dbReference>
<dbReference type="InterPro" id="IPR036388">
    <property type="entry name" value="WH-like_DNA-bd_sf"/>
</dbReference>
<evidence type="ECO:0000313" key="3">
    <source>
        <dbReference type="Proteomes" id="UP001419910"/>
    </source>
</evidence>
<proteinExistence type="predicted"/>